<accession>A0A0P0VR41</accession>
<dbReference type="PaxDb" id="39947-A0A0P0VR41"/>
<dbReference type="AlphaFoldDB" id="A0A0P0VR41"/>
<dbReference type="Proteomes" id="UP000059680">
    <property type="component" value="Chromosome 2"/>
</dbReference>
<evidence type="ECO:0000313" key="1">
    <source>
        <dbReference type="EMBL" id="BAS81490.1"/>
    </source>
</evidence>
<sequence length="96" mass="10694">MLYNGIPFERDDTDRYRLISGDSTGYQEPGTKASSSVAVSSAFEQVLYRHSPRWSSAAAASRPMPEIDILRHPCSTPELIAGGRVLRCLALRRARR</sequence>
<name>A0A0P0VR41_ORYSJ</name>
<gene>
    <name evidence="1" type="ordered locus">Os02g0807851</name>
    <name evidence="1" type="ORF">OSNPB_020807851</name>
</gene>
<proteinExistence type="predicted"/>
<organism evidence="1 2">
    <name type="scientific">Oryza sativa subsp. japonica</name>
    <name type="common">Rice</name>
    <dbReference type="NCBI Taxonomy" id="39947"/>
    <lineage>
        <taxon>Eukaryota</taxon>
        <taxon>Viridiplantae</taxon>
        <taxon>Streptophyta</taxon>
        <taxon>Embryophyta</taxon>
        <taxon>Tracheophyta</taxon>
        <taxon>Spermatophyta</taxon>
        <taxon>Magnoliopsida</taxon>
        <taxon>Liliopsida</taxon>
        <taxon>Poales</taxon>
        <taxon>Poaceae</taxon>
        <taxon>BOP clade</taxon>
        <taxon>Oryzoideae</taxon>
        <taxon>Oryzeae</taxon>
        <taxon>Oryzinae</taxon>
        <taxon>Oryza</taxon>
        <taxon>Oryza sativa</taxon>
    </lineage>
</organism>
<protein>
    <submittedName>
        <fullName evidence="1">Os02g0807851 protein</fullName>
    </submittedName>
</protein>
<reference evidence="2" key="1">
    <citation type="journal article" date="2005" name="Nature">
        <title>The map-based sequence of the rice genome.</title>
        <authorList>
            <consortium name="International rice genome sequencing project (IRGSP)"/>
            <person name="Matsumoto T."/>
            <person name="Wu J."/>
            <person name="Kanamori H."/>
            <person name="Katayose Y."/>
            <person name="Fujisawa M."/>
            <person name="Namiki N."/>
            <person name="Mizuno H."/>
            <person name="Yamamoto K."/>
            <person name="Antonio B.A."/>
            <person name="Baba T."/>
            <person name="Sakata K."/>
            <person name="Nagamura Y."/>
            <person name="Aoki H."/>
            <person name="Arikawa K."/>
            <person name="Arita K."/>
            <person name="Bito T."/>
            <person name="Chiden Y."/>
            <person name="Fujitsuka N."/>
            <person name="Fukunaka R."/>
            <person name="Hamada M."/>
            <person name="Harada C."/>
            <person name="Hayashi A."/>
            <person name="Hijishita S."/>
            <person name="Honda M."/>
            <person name="Hosokawa S."/>
            <person name="Ichikawa Y."/>
            <person name="Idonuma A."/>
            <person name="Iijima M."/>
            <person name="Ikeda M."/>
            <person name="Ikeno M."/>
            <person name="Ito K."/>
            <person name="Ito S."/>
            <person name="Ito T."/>
            <person name="Ito Y."/>
            <person name="Ito Y."/>
            <person name="Iwabuchi A."/>
            <person name="Kamiya K."/>
            <person name="Karasawa W."/>
            <person name="Kurita K."/>
            <person name="Katagiri S."/>
            <person name="Kikuta A."/>
            <person name="Kobayashi H."/>
            <person name="Kobayashi N."/>
            <person name="Machita K."/>
            <person name="Maehara T."/>
            <person name="Masukawa M."/>
            <person name="Mizubayashi T."/>
            <person name="Mukai Y."/>
            <person name="Nagasaki H."/>
            <person name="Nagata Y."/>
            <person name="Naito S."/>
            <person name="Nakashima M."/>
            <person name="Nakama Y."/>
            <person name="Nakamichi Y."/>
            <person name="Nakamura M."/>
            <person name="Meguro A."/>
            <person name="Negishi M."/>
            <person name="Ohta I."/>
            <person name="Ohta T."/>
            <person name="Okamoto M."/>
            <person name="Ono N."/>
            <person name="Saji S."/>
            <person name="Sakaguchi M."/>
            <person name="Sakai K."/>
            <person name="Shibata M."/>
            <person name="Shimokawa T."/>
            <person name="Song J."/>
            <person name="Takazaki Y."/>
            <person name="Terasawa K."/>
            <person name="Tsugane M."/>
            <person name="Tsuji K."/>
            <person name="Ueda S."/>
            <person name="Waki K."/>
            <person name="Yamagata H."/>
            <person name="Yamamoto M."/>
            <person name="Yamamoto S."/>
            <person name="Yamane H."/>
            <person name="Yoshiki S."/>
            <person name="Yoshihara R."/>
            <person name="Yukawa K."/>
            <person name="Zhong H."/>
            <person name="Yano M."/>
            <person name="Yuan Q."/>
            <person name="Ouyang S."/>
            <person name="Liu J."/>
            <person name="Jones K.M."/>
            <person name="Gansberger K."/>
            <person name="Moffat K."/>
            <person name="Hill J."/>
            <person name="Bera J."/>
            <person name="Fadrosh D."/>
            <person name="Jin S."/>
            <person name="Johri S."/>
            <person name="Kim M."/>
            <person name="Overton L."/>
            <person name="Reardon M."/>
            <person name="Tsitrin T."/>
            <person name="Vuong H."/>
            <person name="Weaver B."/>
            <person name="Ciecko A."/>
            <person name="Tallon L."/>
            <person name="Jackson J."/>
            <person name="Pai G."/>
            <person name="Aken S.V."/>
            <person name="Utterback T."/>
            <person name="Reidmuller S."/>
            <person name="Feldblyum T."/>
            <person name="Hsiao J."/>
            <person name="Zismann V."/>
            <person name="Iobst S."/>
            <person name="de Vazeille A.R."/>
            <person name="Buell C.R."/>
            <person name="Ying K."/>
            <person name="Li Y."/>
            <person name="Lu T."/>
            <person name="Huang Y."/>
            <person name="Zhao Q."/>
            <person name="Feng Q."/>
            <person name="Zhang L."/>
            <person name="Zhu J."/>
            <person name="Weng Q."/>
            <person name="Mu J."/>
            <person name="Lu Y."/>
            <person name="Fan D."/>
            <person name="Liu Y."/>
            <person name="Guan J."/>
            <person name="Zhang Y."/>
            <person name="Yu S."/>
            <person name="Liu X."/>
            <person name="Zhang Y."/>
            <person name="Hong G."/>
            <person name="Han B."/>
            <person name="Choisne N."/>
            <person name="Demange N."/>
            <person name="Orjeda G."/>
            <person name="Samain S."/>
            <person name="Cattolico L."/>
            <person name="Pelletier E."/>
            <person name="Couloux A."/>
            <person name="Segurens B."/>
            <person name="Wincker P."/>
            <person name="D'Hont A."/>
            <person name="Scarpelli C."/>
            <person name="Weissenbach J."/>
            <person name="Salanoubat M."/>
            <person name="Quetier F."/>
            <person name="Yu Y."/>
            <person name="Kim H.R."/>
            <person name="Rambo T."/>
            <person name="Currie J."/>
            <person name="Collura K."/>
            <person name="Luo M."/>
            <person name="Yang T."/>
            <person name="Ammiraju J.S.S."/>
            <person name="Engler F."/>
            <person name="Soderlund C."/>
            <person name="Wing R.A."/>
            <person name="Palmer L.E."/>
            <person name="de la Bastide M."/>
            <person name="Spiegel L."/>
            <person name="Nascimento L."/>
            <person name="Zutavern T."/>
            <person name="O'Shaughnessy A."/>
            <person name="Dike S."/>
            <person name="Dedhia N."/>
            <person name="Preston R."/>
            <person name="Balija V."/>
            <person name="McCombie W.R."/>
            <person name="Chow T."/>
            <person name="Chen H."/>
            <person name="Chung M."/>
            <person name="Chen C."/>
            <person name="Shaw J."/>
            <person name="Wu H."/>
            <person name="Hsiao K."/>
            <person name="Chao Y."/>
            <person name="Chu M."/>
            <person name="Cheng C."/>
            <person name="Hour A."/>
            <person name="Lee P."/>
            <person name="Lin S."/>
            <person name="Lin Y."/>
            <person name="Liou J."/>
            <person name="Liu S."/>
            <person name="Hsing Y."/>
            <person name="Raghuvanshi S."/>
            <person name="Mohanty A."/>
            <person name="Bharti A.K."/>
            <person name="Gaur A."/>
            <person name="Gupta V."/>
            <person name="Kumar D."/>
            <person name="Ravi V."/>
            <person name="Vij S."/>
            <person name="Kapur A."/>
            <person name="Khurana P."/>
            <person name="Khurana P."/>
            <person name="Khurana J.P."/>
            <person name="Tyagi A.K."/>
            <person name="Gaikwad K."/>
            <person name="Singh A."/>
            <person name="Dalal V."/>
            <person name="Srivastava S."/>
            <person name="Dixit A."/>
            <person name="Pal A.K."/>
            <person name="Ghazi I.A."/>
            <person name="Yadav M."/>
            <person name="Pandit A."/>
            <person name="Bhargava A."/>
            <person name="Sureshbabu K."/>
            <person name="Batra K."/>
            <person name="Sharma T.R."/>
            <person name="Mohapatra T."/>
            <person name="Singh N.K."/>
            <person name="Messing J."/>
            <person name="Nelson A.B."/>
            <person name="Fuks G."/>
            <person name="Kavchok S."/>
            <person name="Keizer G."/>
            <person name="Linton E."/>
            <person name="Llaca V."/>
            <person name="Song R."/>
            <person name="Tanyolac B."/>
            <person name="Young S."/>
            <person name="Ho-Il K."/>
            <person name="Hahn J.H."/>
            <person name="Sangsakoo G."/>
            <person name="Vanavichit A."/>
            <person name="de Mattos Luiz.A.T."/>
            <person name="Zimmer P.D."/>
            <person name="Malone G."/>
            <person name="Dellagostin O."/>
            <person name="de Oliveira A.C."/>
            <person name="Bevan M."/>
            <person name="Bancroft I."/>
            <person name="Minx P."/>
            <person name="Cordum H."/>
            <person name="Wilson R."/>
            <person name="Cheng Z."/>
            <person name="Jin W."/>
            <person name="Jiang J."/>
            <person name="Leong S.A."/>
            <person name="Iwama H."/>
            <person name="Gojobori T."/>
            <person name="Itoh T."/>
            <person name="Niimura Y."/>
            <person name="Fujii Y."/>
            <person name="Habara T."/>
            <person name="Sakai H."/>
            <person name="Sato Y."/>
            <person name="Wilson G."/>
            <person name="Kumar K."/>
            <person name="McCouch S."/>
            <person name="Juretic N."/>
            <person name="Hoen D."/>
            <person name="Wright S."/>
            <person name="Bruskiewich R."/>
            <person name="Bureau T."/>
            <person name="Miyao A."/>
            <person name="Hirochika H."/>
            <person name="Nishikawa T."/>
            <person name="Kadowaki K."/>
            <person name="Sugiura M."/>
            <person name="Burr B."/>
            <person name="Sasaki T."/>
        </authorList>
    </citation>
    <scope>NUCLEOTIDE SEQUENCE [LARGE SCALE GENOMIC DNA]</scope>
    <source>
        <strain evidence="2">cv. Nipponbare</strain>
    </source>
</reference>
<dbReference type="InParanoid" id="A0A0P0VR41"/>
<evidence type="ECO:0000313" key="2">
    <source>
        <dbReference type="Proteomes" id="UP000059680"/>
    </source>
</evidence>
<dbReference type="EMBL" id="AP014958">
    <property type="protein sequence ID" value="BAS81490.1"/>
    <property type="molecule type" value="Genomic_DNA"/>
</dbReference>
<reference evidence="1 2" key="3">
    <citation type="journal article" date="2013" name="Rice">
        <title>Improvement of the Oryza sativa Nipponbare reference genome using next generation sequence and optical map data.</title>
        <authorList>
            <person name="Kawahara Y."/>
            <person name="de la Bastide M."/>
            <person name="Hamilton J.P."/>
            <person name="Kanamori H."/>
            <person name="McCombie W.R."/>
            <person name="Ouyang S."/>
            <person name="Schwartz D.C."/>
            <person name="Tanaka T."/>
            <person name="Wu J."/>
            <person name="Zhou S."/>
            <person name="Childs K.L."/>
            <person name="Davidson R.M."/>
            <person name="Lin H."/>
            <person name="Quesada-Ocampo L."/>
            <person name="Vaillancourt B."/>
            <person name="Sakai H."/>
            <person name="Lee S.S."/>
            <person name="Kim J."/>
            <person name="Numa H."/>
            <person name="Itoh T."/>
            <person name="Buell C.R."/>
            <person name="Matsumoto T."/>
        </authorList>
    </citation>
    <scope>NUCLEOTIDE SEQUENCE [LARGE SCALE GENOMIC DNA]</scope>
    <source>
        <strain evidence="2">cv. Nipponbare</strain>
    </source>
</reference>
<reference evidence="1 2" key="2">
    <citation type="journal article" date="2013" name="Plant Cell Physiol.">
        <title>Rice Annotation Project Database (RAP-DB): an integrative and interactive database for rice genomics.</title>
        <authorList>
            <person name="Sakai H."/>
            <person name="Lee S.S."/>
            <person name="Tanaka T."/>
            <person name="Numa H."/>
            <person name="Kim J."/>
            <person name="Kawahara Y."/>
            <person name="Wakimoto H."/>
            <person name="Yang C.C."/>
            <person name="Iwamoto M."/>
            <person name="Abe T."/>
            <person name="Yamada Y."/>
            <person name="Muto A."/>
            <person name="Inokuchi H."/>
            <person name="Ikemura T."/>
            <person name="Matsumoto T."/>
            <person name="Sasaki T."/>
            <person name="Itoh T."/>
        </authorList>
    </citation>
    <scope>NUCLEOTIDE SEQUENCE [LARGE SCALE GENOMIC DNA]</scope>
    <source>
        <strain evidence="2">cv. Nipponbare</strain>
    </source>
</reference>
<keyword evidence="2" id="KW-1185">Reference proteome</keyword>